<comment type="caution">
    <text evidence="3">The sequence shown here is derived from an EMBL/GenBank/DDBJ whole genome shotgun (WGS) entry which is preliminary data.</text>
</comment>
<dbReference type="PANTHER" id="PTHR46118:SF4">
    <property type="entry name" value="PROTEIN ABHD11"/>
    <property type="match status" value="1"/>
</dbReference>
<dbReference type="Proteomes" id="UP001596506">
    <property type="component" value="Unassembled WGS sequence"/>
</dbReference>
<dbReference type="GO" id="GO:0016787">
    <property type="term" value="F:hydrolase activity"/>
    <property type="evidence" value="ECO:0007669"/>
    <property type="project" value="UniProtKB-KW"/>
</dbReference>
<evidence type="ECO:0000259" key="2">
    <source>
        <dbReference type="Pfam" id="PF00561"/>
    </source>
</evidence>
<dbReference type="Gene3D" id="3.40.50.1820">
    <property type="entry name" value="alpha/beta hydrolase"/>
    <property type="match status" value="1"/>
</dbReference>
<dbReference type="InterPro" id="IPR000073">
    <property type="entry name" value="AB_hydrolase_1"/>
</dbReference>
<evidence type="ECO:0000256" key="1">
    <source>
        <dbReference type="ARBA" id="ARBA00022801"/>
    </source>
</evidence>
<sequence>MTAILNHRITGDGEPLILLHGLFGASENLGAVARQLQADYQVHALDQRNHGSSFHSDIMDYPTMAGDVLAYMDEQGIGKASLLGHSMGGKVAMQLALQAPERVEKLIVADIAPVTYKARHDAVLEGLKQIDLASVRSRRDADRQLAEFVEIPWVRQFLLMNLERIPQQEQTRGGPVYRWRLNLEAIDACYANLAAAPEGDAPYHGPVLFLKGADSAYIQDKHQDEIRRLFPESQLQVIEGTGHWLHAEKTDVVVGLCKQFLSAQTGDQAAKKQ</sequence>
<reference evidence="4" key="1">
    <citation type="journal article" date="2019" name="Int. J. Syst. Evol. Microbiol.">
        <title>The Global Catalogue of Microorganisms (GCM) 10K type strain sequencing project: providing services to taxonomists for standard genome sequencing and annotation.</title>
        <authorList>
            <consortium name="The Broad Institute Genomics Platform"/>
            <consortium name="The Broad Institute Genome Sequencing Center for Infectious Disease"/>
            <person name="Wu L."/>
            <person name="Ma J."/>
        </authorList>
    </citation>
    <scope>NUCLEOTIDE SEQUENCE [LARGE SCALE GENOMIC DNA]</scope>
    <source>
        <strain evidence="4">CCUG 60559</strain>
    </source>
</reference>
<accession>A0ABW2IUP3</accession>
<protein>
    <submittedName>
        <fullName evidence="3">Alpha/beta fold hydrolase</fullName>
    </submittedName>
</protein>
<proteinExistence type="predicted"/>
<dbReference type="PRINTS" id="PR00111">
    <property type="entry name" value="ABHYDROLASE"/>
</dbReference>
<dbReference type="Pfam" id="PF00561">
    <property type="entry name" value="Abhydrolase_1"/>
    <property type="match status" value="1"/>
</dbReference>
<dbReference type="InterPro" id="IPR029058">
    <property type="entry name" value="AB_hydrolase_fold"/>
</dbReference>
<evidence type="ECO:0000313" key="4">
    <source>
        <dbReference type="Proteomes" id="UP001596506"/>
    </source>
</evidence>
<dbReference type="SUPFAM" id="SSF53474">
    <property type="entry name" value="alpha/beta-Hydrolases"/>
    <property type="match status" value="1"/>
</dbReference>
<dbReference type="RefSeq" id="WP_100687230.1">
    <property type="nucleotide sequence ID" value="NZ_JBHTBD010000002.1"/>
</dbReference>
<name>A0ABW2IUP3_9GAMM</name>
<keyword evidence="1 3" id="KW-0378">Hydrolase</keyword>
<evidence type="ECO:0000313" key="3">
    <source>
        <dbReference type="EMBL" id="MFC7294966.1"/>
    </source>
</evidence>
<gene>
    <name evidence="3" type="ORF">ACFQQA_09540</name>
</gene>
<keyword evidence="4" id="KW-1185">Reference proteome</keyword>
<feature type="domain" description="AB hydrolase-1" evidence="2">
    <location>
        <begin position="15"/>
        <end position="249"/>
    </location>
</feature>
<organism evidence="3 4">
    <name type="scientific">Marinobacter aromaticivorans</name>
    <dbReference type="NCBI Taxonomy" id="1494078"/>
    <lineage>
        <taxon>Bacteria</taxon>
        <taxon>Pseudomonadati</taxon>
        <taxon>Pseudomonadota</taxon>
        <taxon>Gammaproteobacteria</taxon>
        <taxon>Pseudomonadales</taxon>
        <taxon>Marinobacteraceae</taxon>
        <taxon>Marinobacter</taxon>
    </lineage>
</organism>
<dbReference type="EMBL" id="JBHTBD010000002">
    <property type="protein sequence ID" value="MFC7294966.1"/>
    <property type="molecule type" value="Genomic_DNA"/>
</dbReference>
<dbReference type="PANTHER" id="PTHR46118">
    <property type="entry name" value="PROTEIN ABHD11"/>
    <property type="match status" value="1"/>
</dbReference>